<comment type="caution">
    <text evidence="4">The sequence shown here is derived from an EMBL/GenBank/DDBJ whole genome shotgun (WGS) entry which is preliminary data.</text>
</comment>
<evidence type="ECO:0000313" key="5">
    <source>
        <dbReference type="Proteomes" id="UP000190965"/>
    </source>
</evidence>
<dbReference type="InterPro" id="IPR025961">
    <property type="entry name" value="Metal_resist"/>
</dbReference>
<comment type="similarity">
    <text evidence="1">Belongs to the ZraP family.</text>
</comment>
<name>A0A1T2XXV8_PSEFL</name>
<evidence type="ECO:0000256" key="2">
    <source>
        <dbReference type="ARBA" id="ARBA00044983"/>
    </source>
</evidence>
<dbReference type="OrthoDB" id="7005480at2"/>
<dbReference type="Proteomes" id="UP000190965">
    <property type="component" value="Unassembled WGS sequence"/>
</dbReference>
<gene>
    <name evidence="4" type="ORF">BFW87_28595</name>
</gene>
<dbReference type="RefSeq" id="WP_078743082.1">
    <property type="nucleotide sequence ID" value="NZ_MSDF01000057.1"/>
</dbReference>
<protein>
    <recommendedName>
        <fullName evidence="2">Signaling pathway modulator ZraP</fullName>
    </recommendedName>
    <alternativeName>
        <fullName evidence="3">Zinc resistance-associated protein</fullName>
    </alternativeName>
</protein>
<reference evidence="4 5" key="1">
    <citation type="submission" date="2016-12" db="EMBL/GenBank/DDBJ databases">
        <title>Draft genome sequences of seven strains of Pseudomonas fluorescens that produce 4-formylaminooxyvinylglycine.</title>
        <authorList>
            <person name="Okrent R.A."/>
            <person name="Manning V.A."/>
            <person name="Trippe K.M."/>
        </authorList>
    </citation>
    <scope>NUCLEOTIDE SEQUENCE [LARGE SCALE GENOMIC DNA]</scope>
    <source>
        <strain evidence="4 5">P5A</strain>
    </source>
</reference>
<evidence type="ECO:0000256" key="3">
    <source>
        <dbReference type="ARBA" id="ARBA00045001"/>
    </source>
</evidence>
<organism evidence="4 5">
    <name type="scientific">Pseudomonas fluorescens</name>
    <dbReference type="NCBI Taxonomy" id="294"/>
    <lineage>
        <taxon>Bacteria</taxon>
        <taxon>Pseudomonadati</taxon>
        <taxon>Pseudomonadota</taxon>
        <taxon>Gammaproteobacteria</taxon>
        <taxon>Pseudomonadales</taxon>
        <taxon>Pseudomonadaceae</taxon>
        <taxon>Pseudomonas</taxon>
    </lineage>
</organism>
<evidence type="ECO:0000313" key="4">
    <source>
        <dbReference type="EMBL" id="OPA84692.1"/>
    </source>
</evidence>
<dbReference type="AlphaFoldDB" id="A0A1T2XXV8"/>
<accession>A0A1T2XXV8</accession>
<dbReference type="Pfam" id="PF13801">
    <property type="entry name" value="Metal_resist"/>
    <property type="match status" value="1"/>
</dbReference>
<proteinExistence type="inferred from homology"/>
<sequence>MTPKSLKPWLVVSVLLNVFLIGGVGGGLYHWMAAAKPAEAVVNQHGLRQAMIKLPAERRKELRELLRHNRADSQPLIMAGREARLGVIKQLEAPTLDRDALVTELAKAREADVALRAMVDGTLAQFASNLPQNERQKLVEALYQRGQAKTKEKFIQTAGNKPRS</sequence>
<dbReference type="EMBL" id="MSDF01000057">
    <property type="protein sequence ID" value="OPA84692.1"/>
    <property type="molecule type" value="Genomic_DNA"/>
</dbReference>
<evidence type="ECO:0000256" key="1">
    <source>
        <dbReference type="ARBA" id="ARBA00044945"/>
    </source>
</evidence>